<dbReference type="SUPFAM" id="SSF90123">
    <property type="entry name" value="ABC transporter transmembrane region"/>
    <property type="match status" value="1"/>
</dbReference>
<dbReference type="InterPro" id="IPR003439">
    <property type="entry name" value="ABC_transporter-like_ATP-bd"/>
</dbReference>
<evidence type="ECO:0000313" key="12">
    <source>
        <dbReference type="EMBL" id="PYG87405.1"/>
    </source>
</evidence>
<dbReference type="AlphaFoldDB" id="A0A318XLE1"/>
<evidence type="ECO:0000256" key="3">
    <source>
        <dbReference type="ARBA" id="ARBA00022475"/>
    </source>
</evidence>
<dbReference type="PROSITE" id="PS00211">
    <property type="entry name" value="ABC_TRANSPORTER_1"/>
    <property type="match status" value="1"/>
</dbReference>
<dbReference type="Pfam" id="PF00005">
    <property type="entry name" value="ABC_tran"/>
    <property type="match status" value="1"/>
</dbReference>
<dbReference type="Gene3D" id="3.40.50.300">
    <property type="entry name" value="P-loop containing nucleotide triphosphate hydrolases"/>
    <property type="match status" value="1"/>
</dbReference>
<dbReference type="FunFam" id="3.40.50.300:FF:000287">
    <property type="entry name" value="Multidrug ABC transporter ATP-binding protein"/>
    <property type="match status" value="1"/>
</dbReference>
<evidence type="ECO:0000256" key="5">
    <source>
        <dbReference type="ARBA" id="ARBA00022741"/>
    </source>
</evidence>
<dbReference type="OrthoDB" id="9762778at2"/>
<comment type="subcellular location">
    <subcellularLocation>
        <location evidence="1">Cell membrane</location>
        <topology evidence="1">Multi-pass membrane protein</topology>
    </subcellularLocation>
</comment>
<keyword evidence="8 9" id="KW-0472">Membrane</keyword>
<evidence type="ECO:0000259" key="11">
    <source>
        <dbReference type="PROSITE" id="PS50929"/>
    </source>
</evidence>
<dbReference type="InterPro" id="IPR017871">
    <property type="entry name" value="ABC_transporter-like_CS"/>
</dbReference>
<sequence>MPRPAKQNFQKPKSAGKTLGRIFGYMLHQKWLLIMVAVFVIISSGAGVAGTYFLKPIINDYIIPLIGSNPHDIDSGPFIGIIMVLCSIYLLGAISTFVYSRTMVKISNGTLNSIRKDLFNRMQDLPIRYFDTHTHGELMSRYTSDVDTLREAISNGFTQFITSFITVAGTFIMMLILSPVLTLLIIIMLFIMFTLIKKIGGKSALFFKKQQKAIGEANGYIEEMIEGQKAVKVFCYEEETVNEFARLNENLRQASTNANTYANVMMPVMGNLSYFNYALTAVAGAVLVMYGRMDIGSVASFLQYTRSFSQPITQISQQFNAILSALAGAERIFEIIDEIPEQDEGYVTLVNAKENHDGVLAESESCTGLWAWKHPHHDGTVTYTRLTGNVQFSDVDFGYDEKKLVLHNVSLFAKAGQKIAFVGSTGAGKTTVTNLINRFYDVPNGKIRYDGININKIKKDDLRRSLAMVLQDTHLFTGTVRDNIRYGKLDAAEDEIMAAAKLSNAHSFIKHLPQGYDTMLVSDGANLSQGQRQLIAIARAAVANPPVLILDEATSSIDTRTEALIEKGMDKLMHGRTVFVIAHRLSTVRNADVIAVLENGEIIELGNHEELIAGRGKYYQLYTGQFELS</sequence>
<dbReference type="RefSeq" id="WP_110462105.1">
    <property type="nucleotide sequence ID" value="NZ_QKMR01000011.1"/>
</dbReference>
<dbReference type="InterPro" id="IPR027417">
    <property type="entry name" value="P-loop_NTPase"/>
</dbReference>
<keyword evidence="2" id="KW-0813">Transport</keyword>
<comment type="caution">
    <text evidence="12">The sequence shown here is derived from an EMBL/GenBank/DDBJ whole genome shotgun (WGS) entry which is preliminary data.</text>
</comment>
<proteinExistence type="predicted"/>
<dbReference type="FunFam" id="1.20.1560.10:FF:000011">
    <property type="entry name" value="Multidrug ABC transporter ATP-binding protein"/>
    <property type="match status" value="1"/>
</dbReference>
<name>A0A318XLE1_9FIRM</name>
<keyword evidence="7 9" id="KW-1133">Transmembrane helix</keyword>
<evidence type="ECO:0000313" key="13">
    <source>
        <dbReference type="Proteomes" id="UP000248132"/>
    </source>
</evidence>
<feature type="transmembrane region" description="Helical" evidence="9">
    <location>
        <begin position="157"/>
        <end position="177"/>
    </location>
</feature>
<accession>A0A318XLE1</accession>
<dbReference type="CDD" id="cd18547">
    <property type="entry name" value="ABC_6TM_Tm288_like"/>
    <property type="match status" value="1"/>
</dbReference>
<evidence type="ECO:0000256" key="4">
    <source>
        <dbReference type="ARBA" id="ARBA00022692"/>
    </source>
</evidence>
<dbReference type="PANTHER" id="PTHR43394:SF1">
    <property type="entry name" value="ATP-BINDING CASSETTE SUB-FAMILY B MEMBER 10, MITOCHONDRIAL"/>
    <property type="match status" value="1"/>
</dbReference>
<keyword evidence="4 9" id="KW-0812">Transmembrane</keyword>
<feature type="domain" description="ABC transmembrane type-1" evidence="11">
    <location>
        <begin position="34"/>
        <end position="324"/>
    </location>
</feature>
<dbReference type="InterPro" id="IPR039421">
    <property type="entry name" value="Type_1_exporter"/>
</dbReference>
<evidence type="ECO:0000256" key="2">
    <source>
        <dbReference type="ARBA" id="ARBA00022448"/>
    </source>
</evidence>
<reference evidence="12 13" key="1">
    <citation type="submission" date="2018-06" db="EMBL/GenBank/DDBJ databases">
        <title>Genomic Encyclopedia of Type Strains, Phase I: the one thousand microbial genomes (KMG-I) project.</title>
        <authorList>
            <person name="Kyrpides N."/>
        </authorList>
    </citation>
    <scope>NUCLEOTIDE SEQUENCE [LARGE SCALE GENOMIC DNA]</scope>
    <source>
        <strain evidence="12 13">DSM 19573</strain>
    </source>
</reference>
<evidence type="ECO:0000256" key="8">
    <source>
        <dbReference type="ARBA" id="ARBA00023136"/>
    </source>
</evidence>
<dbReference type="CDD" id="cd03254">
    <property type="entry name" value="ABCC_Glucan_exporter_like"/>
    <property type="match status" value="1"/>
</dbReference>
<feature type="transmembrane region" description="Helical" evidence="9">
    <location>
        <begin position="183"/>
        <end position="200"/>
    </location>
</feature>
<dbReference type="PROSITE" id="PS50929">
    <property type="entry name" value="ABC_TM1F"/>
    <property type="match status" value="1"/>
</dbReference>
<dbReference type="Proteomes" id="UP000248132">
    <property type="component" value="Unassembled WGS sequence"/>
</dbReference>
<dbReference type="GO" id="GO:0016887">
    <property type="term" value="F:ATP hydrolysis activity"/>
    <property type="evidence" value="ECO:0007669"/>
    <property type="project" value="InterPro"/>
</dbReference>
<feature type="transmembrane region" description="Helical" evidence="9">
    <location>
        <begin position="78"/>
        <end position="99"/>
    </location>
</feature>
<keyword evidence="13" id="KW-1185">Reference proteome</keyword>
<dbReference type="GO" id="GO:0015421">
    <property type="term" value="F:ABC-type oligopeptide transporter activity"/>
    <property type="evidence" value="ECO:0007669"/>
    <property type="project" value="TreeGrafter"/>
</dbReference>
<dbReference type="Gene3D" id="1.20.1560.10">
    <property type="entry name" value="ABC transporter type 1, transmembrane domain"/>
    <property type="match status" value="1"/>
</dbReference>
<dbReference type="GO" id="GO:0005524">
    <property type="term" value="F:ATP binding"/>
    <property type="evidence" value="ECO:0007669"/>
    <property type="project" value="UniProtKB-KW"/>
</dbReference>
<feature type="domain" description="ABC transporter" evidence="10">
    <location>
        <begin position="390"/>
        <end position="624"/>
    </location>
</feature>
<dbReference type="SMART" id="SM00382">
    <property type="entry name" value="AAA"/>
    <property type="match status" value="1"/>
</dbReference>
<dbReference type="GO" id="GO:0005886">
    <property type="term" value="C:plasma membrane"/>
    <property type="evidence" value="ECO:0007669"/>
    <property type="project" value="UniProtKB-SubCell"/>
</dbReference>
<dbReference type="SUPFAM" id="SSF52540">
    <property type="entry name" value="P-loop containing nucleoside triphosphate hydrolases"/>
    <property type="match status" value="1"/>
</dbReference>
<keyword evidence="3" id="KW-1003">Cell membrane</keyword>
<dbReference type="Pfam" id="PF00664">
    <property type="entry name" value="ABC_membrane"/>
    <property type="match status" value="1"/>
</dbReference>
<gene>
    <name evidence="12" type="ORF">LY28_02073</name>
</gene>
<dbReference type="InterPro" id="IPR036640">
    <property type="entry name" value="ABC1_TM_sf"/>
</dbReference>
<feature type="transmembrane region" description="Helical" evidence="9">
    <location>
        <begin position="31"/>
        <end position="54"/>
    </location>
</feature>
<dbReference type="PANTHER" id="PTHR43394">
    <property type="entry name" value="ATP-DEPENDENT PERMEASE MDL1, MITOCHONDRIAL"/>
    <property type="match status" value="1"/>
</dbReference>
<protein>
    <submittedName>
        <fullName evidence="12">ATP-binding cassette subfamily B protein</fullName>
    </submittedName>
</protein>
<organism evidence="12 13">
    <name type="scientific">Ruminiclostridium sufflavum DSM 19573</name>
    <dbReference type="NCBI Taxonomy" id="1121337"/>
    <lineage>
        <taxon>Bacteria</taxon>
        <taxon>Bacillati</taxon>
        <taxon>Bacillota</taxon>
        <taxon>Clostridia</taxon>
        <taxon>Eubacteriales</taxon>
        <taxon>Oscillospiraceae</taxon>
        <taxon>Ruminiclostridium</taxon>
    </lineage>
</organism>
<keyword evidence="6 12" id="KW-0067">ATP-binding</keyword>
<dbReference type="InterPro" id="IPR003593">
    <property type="entry name" value="AAA+_ATPase"/>
</dbReference>
<evidence type="ECO:0000256" key="6">
    <source>
        <dbReference type="ARBA" id="ARBA00022840"/>
    </source>
</evidence>
<evidence type="ECO:0000256" key="9">
    <source>
        <dbReference type="SAM" id="Phobius"/>
    </source>
</evidence>
<keyword evidence="5" id="KW-0547">Nucleotide-binding</keyword>
<evidence type="ECO:0000256" key="1">
    <source>
        <dbReference type="ARBA" id="ARBA00004651"/>
    </source>
</evidence>
<evidence type="ECO:0000259" key="10">
    <source>
        <dbReference type="PROSITE" id="PS50893"/>
    </source>
</evidence>
<evidence type="ECO:0000256" key="7">
    <source>
        <dbReference type="ARBA" id="ARBA00022989"/>
    </source>
</evidence>
<dbReference type="InterPro" id="IPR011527">
    <property type="entry name" value="ABC1_TM_dom"/>
</dbReference>
<dbReference type="PROSITE" id="PS50893">
    <property type="entry name" value="ABC_TRANSPORTER_2"/>
    <property type="match status" value="1"/>
</dbReference>
<dbReference type="EMBL" id="QKMR01000011">
    <property type="protein sequence ID" value="PYG87405.1"/>
    <property type="molecule type" value="Genomic_DNA"/>
</dbReference>
<feature type="transmembrane region" description="Helical" evidence="9">
    <location>
        <begin position="274"/>
        <end position="293"/>
    </location>
</feature>